<dbReference type="Pfam" id="PF13715">
    <property type="entry name" value="CarbopepD_reg_2"/>
    <property type="match status" value="1"/>
</dbReference>
<dbReference type="SUPFAM" id="SSF49464">
    <property type="entry name" value="Carboxypeptidase regulatory domain-like"/>
    <property type="match status" value="1"/>
</dbReference>
<gene>
    <name evidence="3" type="ORF">DLK05_06970</name>
</gene>
<evidence type="ECO:0000313" key="3">
    <source>
        <dbReference type="EMBL" id="RUT78575.1"/>
    </source>
</evidence>
<protein>
    <recommendedName>
        <fullName evidence="2">Outer membrane protein beta-barrel domain-containing protein</fullName>
    </recommendedName>
</protein>
<name>A0A434AW18_9BACT</name>
<evidence type="ECO:0000259" key="2">
    <source>
        <dbReference type="Pfam" id="PF14905"/>
    </source>
</evidence>
<reference evidence="3 4" key="1">
    <citation type="submission" date="2018-11" db="EMBL/GenBank/DDBJ databases">
        <title>Parancylomarina longa gen. nov., sp. nov., isolated from sediments of southern Okinawa.</title>
        <authorList>
            <person name="Fu T."/>
        </authorList>
    </citation>
    <scope>NUCLEOTIDE SEQUENCE [LARGE SCALE GENOMIC DNA]</scope>
    <source>
        <strain evidence="3 4">T3-2 S1-C</strain>
    </source>
</reference>
<dbReference type="Proteomes" id="UP000282985">
    <property type="component" value="Unassembled WGS sequence"/>
</dbReference>
<sequence length="780" mass="90260">MRKILFLLITLLTTHILAATNHIYGKLKDLDSKQPIEFASISVKTSENTIVCSMASNLKGEFDFETKPGNYNLEIRCMGYTTLQKTIQVDNQDVYLKTFEMKIDNKSIQEVQVVASSYKEKYDKSVQLITKQLKEGTNNLTDILTKIRGVNVDPLDNSIKVNNESKVLLLVDGVKKDQGYVKNLSPDRISRIEVTRNPTGRYISQGYNAVINVILKKNYSGLDLRAEEKGVFSLDNSNGDDFLISNDANIDFTFTHKKINTYGSYSNNVSNTNLPIQNEKRLDNISLIKNAVDHSTNSQKDGLTHSFVLGTDLFITSKQIISAETNISYSPFSKNHTTQKYQNTYTTNNLSESFLSELNNNQSEKAYHTLLSYQNQLSDKNKFEIDYGYNYIKNHLVNLYQEEADISTEQELFTDSHHSILEFNFQHRFSEEYALEIGYRNIYKSYDYNYSTTENAQTRNTDKRNLLYNYLSYTPKGKFKLKIGFAAEQNRLETSNQTKTYRSIQPFLNVFYKHSKQMNMSLKLNSDSEYPYANQISPFKITTDRLTSVTGNSNLTFATQYKSSIDIKLFGNKLSIEPFYHYTKDKISKNGQVIQDHFQYTYLNLDKHESRGFNIGTKLNIIPKSMFLNFTGSFYWDKIKHNSHTHHVNDFTINSNLIYISPKHKTLYALLLKKMNTKQIQAYGYENNDNDYLGCLIKKSFFKKKITATALYLLPVDLGLDYTMEEHFKYNSFREHNKVDVGLLKNLFMLKLSYNFRKGIEVKSVKKKNYKQKKAAKGFF</sequence>
<dbReference type="RefSeq" id="WP_127343274.1">
    <property type="nucleotide sequence ID" value="NZ_RJJX01000007.1"/>
</dbReference>
<proteinExistence type="predicted"/>
<dbReference type="Gene3D" id="2.60.40.1120">
    <property type="entry name" value="Carboxypeptidase-like, regulatory domain"/>
    <property type="match status" value="1"/>
</dbReference>
<dbReference type="InterPro" id="IPR037066">
    <property type="entry name" value="Plug_dom_sf"/>
</dbReference>
<keyword evidence="1" id="KW-0732">Signal</keyword>
<accession>A0A434AW18</accession>
<dbReference type="OrthoDB" id="1089958at2"/>
<dbReference type="InterPro" id="IPR041700">
    <property type="entry name" value="OMP_b-brl_3"/>
</dbReference>
<dbReference type="EMBL" id="RJJX01000007">
    <property type="protein sequence ID" value="RUT78575.1"/>
    <property type="molecule type" value="Genomic_DNA"/>
</dbReference>
<keyword evidence="4" id="KW-1185">Reference proteome</keyword>
<comment type="caution">
    <text evidence="3">The sequence shown here is derived from an EMBL/GenBank/DDBJ whole genome shotgun (WGS) entry which is preliminary data.</text>
</comment>
<dbReference type="SUPFAM" id="SSF56935">
    <property type="entry name" value="Porins"/>
    <property type="match status" value="1"/>
</dbReference>
<organism evidence="3 4">
    <name type="scientific">Ancylomarina longa</name>
    <dbReference type="NCBI Taxonomy" id="2487017"/>
    <lineage>
        <taxon>Bacteria</taxon>
        <taxon>Pseudomonadati</taxon>
        <taxon>Bacteroidota</taxon>
        <taxon>Bacteroidia</taxon>
        <taxon>Marinilabiliales</taxon>
        <taxon>Marinifilaceae</taxon>
        <taxon>Ancylomarina</taxon>
    </lineage>
</organism>
<feature type="signal peptide" evidence="1">
    <location>
        <begin position="1"/>
        <end position="18"/>
    </location>
</feature>
<feature type="chain" id="PRO_5018986176" description="Outer membrane protein beta-barrel domain-containing protein" evidence="1">
    <location>
        <begin position="19"/>
        <end position="780"/>
    </location>
</feature>
<evidence type="ECO:0000313" key="4">
    <source>
        <dbReference type="Proteomes" id="UP000282985"/>
    </source>
</evidence>
<dbReference type="Pfam" id="PF14905">
    <property type="entry name" value="OMP_b-brl_3"/>
    <property type="match status" value="1"/>
</dbReference>
<feature type="domain" description="Outer membrane protein beta-barrel" evidence="2">
    <location>
        <begin position="407"/>
        <end position="709"/>
    </location>
</feature>
<dbReference type="Gene3D" id="2.170.130.10">
    <property type="entry name" value="TonB-dependent receptor, plug domain"/>
    <property type="match status" value="1"/>
</dbReference>
<evidence type="ECO:0000256" key="1">
    <source>
        <dbReference type="SAM" id="SignalP"/>
    </source>
</evidence>
<dbReference type="InterPro" id="IPR008969">
    <property type="entry name" value="CarboxyPept-like_regulatory"/>
</dbReference>
<dbReference type="AlphaFoldDB" id="A0A434AW18"/>